<dbReference type="InterPro" id="IPR011993">
    <property type="entry name" value="PH-like_dom_sf"/>
</dbReference>
<evidence type="ECO:0000256" key="2">
    <source>
        <dbReference type="ARBA" id="ARBA00022443"/>
    </source>
</evidence>
<evidence type="ECO:0000256" key="4">
    <source>
        <dbReference type="PROSITE-ProRule" id="PRU00192"/>
    </source>
</evidence>
<comment type="subcellular location">
    <subcellularLocation>
        <location evidence="1">Cell projection</location>
    </subcellularLocation>
</comment>
<dbReference type="InParanoid" id="A0A6J2YDG6"/>
<name>A0A6J2YDG6_SITOR</name>
<evidence type="ECO:0000313" key="9">
    <source>
        <dbReference type="Proteomes" id="UP000504635"/>
    </source>
</evidence>
<dbReference type="InterPro" id="IPR001849">
    <property type="entry name" value="PH_domain"/>
</dbReference>
<dbReference type="CDD" id="cd01221">
    <property type="entry name" value="PH_ephexin"/>
    <property type="match status" value="1"/>
</dbReference>
<dbReference type="InterPro" id="IPR047271">
    <property type="entry name" value="Ephexin-like"/>
</dbReference>
<feature type="region of interest" description="Disordered" evidence="5">
    <location>
        <begin position="810"/>
        <end position="880"/>
    </location>
</feature>
<dbReference type="Pfam" id="PF22697">
    <property type="entry name" value="SOS1_NGEF_PH"/>
    <property type="match status" value="1"/>
</dbReference>
<dbReference type="SMART" id="SM00325">
    <property type="entry name" value="RhoGEF"/>
    <property type="match status" value="1"/>
</dbReference>
<evidence type="ECO:0000259" key="7">
    <source>
        <dbReference type="PROSITE" id="PS50003"/>
    </source>
</evidence>
<dbReference type="GeneID" id="115886792"/>
<dbReference type="GO" id="GO:0005085">
    <property type="term" value="F:guanyl-nucleotide exchange factor activity"/>
    <property type="evidence" value="ECO:0007669"/>
    <property type="project" value="InterPro"/>
</dbReference>
<gene>
    <name evidence="10" type="primary">LOC115886792</name>
</gene>
<dbReference type="Pfam" id="PF00621">
    <property type="entry name" value="RhoGEF"/>
    <property type="match status" value="1"/>
</dbReference>
<dbReference type="InterPro" id="IPR036028">
    <property type="entry name" value="SH3-like_dom_sf"/>
</dbReference>
<dbReference type="OrthoDB" id="27593at2759"/>
<dbReference type="GO" id="GO:0042995">
    <property type="term" value="C:cell projection"/>
    <property type="evidence" value="ECO:0007669"/>
    <property type="project" value="UniProtKB-SubCell"/>
</dbReference>
<dbReference type="PROSITE" id="PS50002">
    <property type="entry name" value="SH3"/>
    <property type="match status" value="1"/>
</dbReference>
<feature type="domain" description="SH3" evidence="6">
    <location>
        <begin position="1524"/>
        <end position="1585"/>
    </location>
</feature>
<feature type="region of interest" description="Disordered" evidence="5">
    <location>
        <begin position="621"/>
        <end position="644"/>
    </location>
</feature>
<dbReference type="PANTHER" id="PTHR12845:SF5">
    <property type="entry name" value="EPHEXIN, ISOFORM D"/>
    <property type="match status" value="1"/>
</dbReference>
<dbReference type="KEGG" id="soy:115886792"/>
<protein>
    <submittedName>
        <fullName evidence="10">Uncharacterized protein LOC115886792 isoform X1</fullName>
    </submittedName>
</protein>
<feature type="compositionally biased region" description="Polar residues" evidence="5">
    <location>
        <begin position="317"/>
        <end position="328"/>
    </location>
</feature>
<keyword evidence="9" id="KW-1185">Reference proteome</keyword>
<keyword evidence="2 4" id="KW-0728">SH3 domain</keyword>
<dbReference type="SMART" id="SM00326">
    <property type="entry name" value="SH3"/>
    <property type="match status" value="1"/>
</dbReference>
<dbReference type="PROSITE" id="PS50010">
    <property type="entry name" value="DH_2"/>
    <property type="match status" value="1"/>
</dbReference>
<feature type="domain" description="PH" evidence="7">
    <location>
        <begin position="1426"/>
        <end position="1513"/>
    </location>
</feature>
<evidence type="ECO:0000256" key="5">
    <source>
        <dbReference type="SAM" id="MobiDB-lite"/>
    </source>
</evidence>
<dbReference type="CDD" id="cd11793">
    <property type="entry name" value="SH3_ephexin1_like"/>
    <property type="match status" value="1"/>
</dbReference>
<reference evidence="10" key="1">
    <citation type="submission" date="2025-08" db="UniProtKB">
        <authorList>
            <consortium name="RefSeq"/>
        </authorList>
    </citation>
    <scope>IDENTIFICATION</scope>
    <source>
        <tissue evidence="10">Gonads</tissue>
    </source>
</reference>
<feature type="compositionally biased region" description="Basic and acidic residues" evidence="5">
    <location>
        <begin position="287"/>
        <end position="303"/>
    </location>
</feature>
<dbReference type="Proteomes" id="UP000504635">
    <property type="component" value="Unplaced"/>
</dbReference>
<evidence type="ECO:0000256" key="1">
    <source>
        <dbReference type="ARBA" id="ARBA00004316"/>
    </source>
</evidence>
<evidence type="ECO:0000259" key="8">
    <source>
        <dbReference type="PROSITE" id="PS50010"/>
    </source>
</evidence>
<feature type="region of interest" description="Disordered" evidence="5">
    <location>
        <begin position="940"/>
        <end position="984"/>
    </location>
</feature>
<evidence type="ECO:0000256" key="3">
    <source>
        <dbReference type="ARBA" id="ARBA00023273"/>
    </source>
</evidence>
<feature type="compositionally biased region" description="Pro residues" evidence="5">
    <location>
        <begin position="957"/>
        <end position="971"/>
    </location>
</feature>
<accession>A0A6J2YDG6</accession>
<dbReference type="InterPro" id="IPR055251">
    <property type="entry name" value="SOS1_NGEF_PH"/>
</dbReference>
<feature type="region of interest" description="Disordered" evidence="5">
    <location>
        <begin position="407"/>
        <end position="452"/>
    </location>
</feature>
<dbReference type="InterPro" id="IPR035899">
    <property type="entry name" value="DBL_dom_sf"/>
</dbReference>
<feature type="compositionally biased region" description="Polar residues" evidence="5">
    <location>
        <begin position="622"/>
        <end position="639"/>
    </location>
</feature>
<dbReference type="SMART" id="SM00233">
    <property type="entry name" value="PH"/>
    <property type="match status" value="1"/>
</dbReference>
<dbReference type="InterPro" id="IPR001452">
    <property type="entry name" value="SH3_domain"/>
</dbReference>
<dbReference type="SUPFAM" id="SSF50044">
    <property type="entry name" value="SH3-domain"/>
    <property type="match status" value="1"/>
</dbReference>
<dbReference type="InterPro" id="IPR047270">
    <property type="entry name" value="PH_ephexin"/>
</dbReference>
<proteinExistence type="predicted"/>
<feature type="region of interest" description="Disordered" evidence="5">
    <location>
        <begin position="575"/>
        <end position="602"/>
    </location>
</feature>
<evidence type="ECO:0000259" key="6">
    <source>
        <dbReference type="PROSITE" id="PS50002"/>
    </source>
</evidence>
<dbReference type="Gene3D" id="2.30.29.30">
    <property type="entry name" value="Pleckstrin-homology domain (PH domain)/Phosphotyrosine-binding domain (PTB)"/>
    <property type="match status" value="1"/>
</dbReference>
<feature type="compositionally biased region" description="Polar residues" evidence="5">
    <location>
        <begin position="848"/>
        <end position="860"/>
    </location>
</feature>
<keyword evidence="3" id="KW-0966">Cell projection</keyword>
<dbReference type="Pfam" id="PF00018">
    <property type="entry name" value="SH3_1"/>
    <property type="match status" value="1"/>
</dbReference>
<dbReference type="SUPFAM" id="SSF50729">
    <property type="entry name" value="PH domain-like"/>
    <property type="match status" value="1"/>
</dbReference>
<evidence type="ECO:0000313" key="10">
    <source>
        <dbReference type="RefSeq" id="XP_030761938.1"/>
    </source>
</evidence>
<dbReference type="FunCoup" id="A0A6J2YDG6">
    <property type="interactions" value="4"/>
</dbReference>
<dbReference type="PANTHER" id="PTHR12845">
    <property type="entry name" value="GUANINE NUCLEOTIDE EXCHANGE FACTOR"/>
    <property type="match status" value="1"/>
</dbReference>
<feature type="compositionally biased region" description="Basic and acidic residues" evidence="5">
    <location>
        <begin position="819"/>
        <end position="838"/>
    </location>
</feature>
<organism evidence="9 10">
    <name type="scientific">Sitophilus oryzae</name>
    <name type="common">Rice weevil</name>
    <name type="synonym">Curculio oryzae</name>
    <dbReference type="NCBI Taxonomy" id="7048"/>
    <lineage>
        <taxon>Eukaryota</taxon>
        <taxon>Metazoa</taxon>
        <taxon>Ecdysozoa</taxon>
        <taxon>Arthropoda</taxon>
        <taxon>Hexapoda</taxon>
        <taxon>Insecta</taxon>
        <taxon>Pterygota</taxon>
        <taxon>Neoptera</taxon>
        <taxon>Endopterygota</taxon>
        <taxon>Coleoptera</taxon>
        <taxon>Polyphaga</taxon>
        <taxon>Cucujiformia</taxon>
        <taxon>Curculionidae</taxon>
        <taxon>Dryophthorinae</taxon>
        <taxon>Sitophilus</taxon>
    </lineage>
</organism>
<feature type="compositionally biased region" description="Low complexity" evidence="5">
    <location>
        <begin position="269"/>
        <end position="283"/>
    </location>
</feature>
<dbReference type="Gene3D" id="2.30.30.40">
    <property type="entry name" value="SH3 Domains"/>
    <property type="match status" value="1"/>
</dbReference>
<dbReference type="PROSITE" id="PS50003">
    <property type="entry name" value="PH_DOMAIN"/>
    <property type="match status" value="1"/>
</dbReference>
<dbReference type="InterPro" id="IPR000219">
    <property type="entry name" value="DH_dom"/>
</dbReference>
<dbReference type="RefSeq" id="XP_030761938.1">
    <property type="nucleotide sequence ID" value="XM_030906078.1"/>
</dbReference>
<dbReference type="CDD" id="cd00160">
    <property type="entry name" value="RhoGEF"/>
    <property type="match status" value="1"/>
</dbReference>
<dbReference type="SUPFAM" id="SSF48065">
    <property type="entry name" value="DBL homology domain (DH-domain)"/>
    <property type="match status" value="1"/>
</dbReference>
<feature type="region of interest" description="Disordered" evidence="5">
    <location>
        <begin position="268"/>
        <end position="341"/>
    </location>
</feature>
<sequence length="1610" mass="183068">MMSSAFLIPAMTTVNCQKPVAFDTSPLIFDIPYPNVTIYPVISHLQSNRSFLHSQKLKHSILQSKKAFLHVSIEDQKPEDEQMEEKSIVLGQLLDHKRTVPKKISFKIKKQSSLHKRNVGIQRIANIPTNKVAELTKKFNEMVENQNVSREQMRMLVKRGDSDTDKVKRTLVQREGSKVSRKPSVKTKPALEGKNLVIIKTKPVRKSSIKRQGSWGREKLTETPIQRPTTLSLNRTLNVPKAIIETSPNGTSVRAAIEIFEKKSAVTALSPTKPETKTSTLKPSPKPKPEIPEKSATLRDFRRPSPNATPVKAADNSHLTQTDSGTTNKEPKEESGEFGDEEIVQIINIPAVLPQRRCDSMYETLHLRKIPTDSLKSKSVDNINKELRNSSIQPNCSFLWREKSSTSTRTSFSEVGTPEDTRKLPPDIPPKPNVDTKPALPPKLMGKRPVSSIKTNCDNDTLADYEEIGSSVTINDTNDEKFKGYDEITKPVNEMEVMKTEKLYEEIIRPDSPSKEVPEEKYYEEIIKNSEEKIYEELKPVVPIRNDDGYEPICSNLPEKDSGRNQIKENIYETLPAHSIPSRLQEPLPPRPPSSTRQEENVYNCYESIYTESRKDGYYESINGSQLTDSGSNRDSVLSSDHKSNSLYGKPLPMWDVNVEGVYYKTASDFSSDRVSDRSDEWEDMSDNDDEKNKFIIVRERQRMKKSGWSELLSKTSKISGDQLGEETDHYYETLNTAKFDDFDSDDSFESDIESEMSYDRADTVDDSGIDIGNHQLPNIPNSQGSGLIKFAGRHMKKLKQNWTRDISKSLTRMKKHMSKTDTDSTASKDDKKSDSKSRLPTNEPDTRSSISKNELSYQNVDIPKNAESQPEDADRSKTLTRKAGFLTKFRRSMSLSAESANELTSNLAENKTKSTFYVTDTINIDKMDAEQSILSSTEKLVSPVMRKSRSSITRPNSPPPPAPSVRPEPNPARTGKTSSWYAESGLFRDTSRSSNKRPNTYWYAEVGLYELQASSAASTSSSENSGSNLSTPIKPLEISRPVLKSSDFINQDDQETVNNMKNDNIYYAGSNNSTDTKNDESLKQEIQLRLQDEPLYQFYDAAIQESVSYDTMSDFDSDNYEDVIDKDIANQNKLRPSAMELVSPKRNSVCFNKTLWCEIPEVINSTVLSSLSVPQKKLQEAKFEILTSEASYLNSLNVLTSHFIKNLSTTNLLTAQEKDILFGHVESVRSSSEKLLHDIEKCWQDNILLYGICDIVQKHAEENFNVYIQYCENQVLFDEVLKVLKDRLGFSEFLSHLELSEVCQSLTLYSFLMLPMQRITRWPLLVEAVLKRLPQQDPEYFACHYAMVAVNKIVSQCNEAARNKERETELKKISRQLEFPQNVPITPIFITERYLVRCGPVTHIQTRNEDTKLTFGKRCVKSTVHLFLFNDLLIVSKEKSENSYNVMHYCPRNLVELNTSELLAPLKDTQGKNMLLLTVLENQNGKSVEFLLSCNSESDKERWIEALTPPKSQDPEETLYEVWDCPQVSAVHNYTATQPDELSLTKGDVINVLRKLADGWYHGEKIRNGQMGWFPANHTVEIANIHVRARNLRQRHKFLAFSENYLKSK</sequence>
<dbReference type="Gene3D" id="1.20.900.10">
    <property type="entry name" value="Dbl homology (DH) domain"/>
    <property type="match status" value="1"/>
</dbReference>
<feature type="domain" description="DH" evidence="8">
    <location>
        <begin position="1178"/>
        <end position="1361"/>
    </location>
</feature>